<accession>A0ABQ7Q1H8</accession>
<gene>
    <name evidence="3" type="ORF">JYU34_018221</name>
</gene>
<reference evidence="3 4" key="1">
    <citation type="submission" date="2021-06" db="EMBL/GenBank/DDBJ databases">
        <title>A haploid diamondback moth (Plutella xylostella L.) genome assembly resolves 31 chromosomes and identifies a diamide resistance mutation.</title>
        <authorList>
            <person name="Ward C.M."/>
            <person name="Perry K.D."/>
            <person name="Baker G."/>
            <person name="Powis K."/>
            <person name="Heckel D.G."/>
            <person name="Baxter S.W."/>
        </authorList>
    </citation>
    <scope>NUCLEOTIDE SEQUENCE [LARGE SCALE GENOMIC DNA]</scope>
    <source>
        <strain evidence="3 4">LV</strain>
        <tissue evidence="3">Single pupa</tissue>
    </source>
</reference>
<dbReference type="InterPro" id="IPR022157">
    <property type="entry name" value="Dynactin"/>
</dbReference>
<feature type="compositionally biased region" description="Basic and acidic residues" evidence="1">
    <location>
        <begin position="30"/>
        <end position="41"/>
    </location>
</feature>
<protein>
    <recommendedName>
        <fullName evidence="2">Dynein associated protein domain-containing protein</fullName>
    </recommendedName>
</protein>
<keyword evidence="4" id="KW-1185">Reference proteome</keyword>
<feature type="non-terminal residue" evidence="3">
    <location>
        <position position="331"/>
    </location>
</feature>
<comment type="caution">
    <text evidence="3">The sequence shown here is derived from an EMBL/GenBank/DDBJ whole genome shotgun (WGS) entry which is preliminary data.</text>
</comment>
<evidence type="ECO:0000313" key="3">
    <source>
        <dbReference type="EMBL" id="KAG7298579.1"/>
    </source>
</evidence>
<feature type="region of interest" description="Disordered" evidence="1">
    <location>
        <begin position="30"/>
        <end position="66"/>
    </location>
</feature>
<evidence type="ECO:0000313" key="4">
    <source>
        <dbReference type="Proteomes" id="UP000823941"/>
    </source>
</evidence>
<sequence length="331" mass="36648">MREREAAFETIMDRDATILKFRELVQRMTEQQHELRTRLESKQGSPAPSEQESTPEPVQLTSLAAPPGPAALGGAWGTRSIDLQLRALDLAQAKARADMLAECLPDSFMDTAGDHDAIMLILLLQRLSTKTDIILGQIRERFPAVNVWDRETLTKTHTATQYSFRCQLEYHLHMIQCTVSIWTYALERCPPPALLRAAAALPDALAQERALDKALHDLKTHELDENCQLDGIERVWTYLSAMWSALGMSTDAGGASETRDVLTHACHALDALARALHADARALDLIMQPSDQPLELGQLHAAITAAAETLQQQLKGVRRRLPPAPPIPLPV</sequence>
<evidence type="ECO:0000256" key="1">
    <source>
        <dbReference type="SAM" id="MobiDB-lite"/>
    </source>
</evidence>
<dbReference type="Pfam" id="PF12455">
    <property type="entry name" value="Dynactin"/>
    <property type="match status" value="1"/>
</dbReference>
<organism evidence="3 4">
    <name type="scientific">Plutella xylostella</name>
    <name type="common">Diamondback moth</name>
    <name type="synonym">Plutella maculipennis</name>
    <dbReference type="NCBI Taxonomy" id="51655"/>
    <lineage>
        <taxon>Eukaryota</taxon>
        <taxon>Metazoa</taxon>
        <taxon>Ecdysozoa</taxon>
        <taxon>Arthropoda</taxon>
        <taxon>Hexapoda</taxon>
        <taxon>Insecta</taxon>
        <taxon>Pterygota</taxon>
        <taxon>Neoptera</taxon>
        <taxon>Endopterygota</taxon>
        <taxon>Lepidoptera</taxon>
        <taxon>Glossata</taxon>
        <taxon>Ditrysia</taxon>
        <taxon>Yponomeutoidea</taxon>
        <taxon>Plutellidae</taxon>
        <taxon>Plutella</taxon>
    </lineage>
</organism>
<name>A0ABQ7Q1H8_PLUXY</name>
<feature type="domain" description="Dynein associated protein" evidence="2">
    <location>
        <begin position="78"/>
        <end position="318"/>
    </location>
</feature>
<evidence type="ECO:0000259" key="2">
    <source>
        <dbReference type="Pfam" id="PF12455"/>
    </source>
</evidence>
<dbReference type="EMBL" id="JAHIBW010000024">
    <property type="protein sequence ID" value="KAG7298579.1"/>
    <property type="molecule type" value="Genomic_DNA"/>
</dbReference>
<proteinExistence type="predicted"/>
<dbReference type="Proteomes" id="UP000823941">
    <property type="component" value="Chromosome 24"/>
</dbReference>
<feature type="compositionally biased region" description="Polar residues" evidence="1">
    <location>
        <begin position="42"/>
        <end position="62"/>
    </location>
</feature>